<dbReference type="PROSITE" id="PS50977">
    <property type="entry name" value="HTH_TETR_2"/>
    <property type="match status" value="1"/>
</dbReference>
<feature type="signal peptide" evidence="5">
    <location>
        <begin position="1"/>
        <end position="29"/>
    </location>
</feature>
<dbReference type="SUPFAM" id="SSF48498">
    <property type="entry name" value="Tetracyclin repressor-like, C-terminal domain"/>
    <property type="match status" value="1"/>
</dbReference>
<dbReference type="PANTHER" id="PTHR30055">
    <property type="entry name" value="HTH-TYPE TRANSCRIPTIONAL REGULATOR RUTR"/>
    <property type="match status" value="1"/>
</dbReference>
<keyword evidence="2 4" id="KW-0238">DNA-binding</keyword>
<feature type="domain" description="HTH tetR-type" evidence="6">
    <location>
        <begin position="54"/>
        <end position="114"/>
    </location>
</feature>
<dbReference type="Pfam" id="PF00440">
    <property type="entry name" value="TetR_N"/>
    <property type="match status" value="1"/>
</dbReference>
<organism evidence="7 8">
    <name type="scientific">Streptomyces olivaceiscleroticus</name>
    <dbReference type="NCBI Taxonomy" id="68245"/>
    <lineage>
        <taxon>Bacteria</taxon>
        <taxon>Bacillati</taxon>
        <taxon>Actinomycetota</taxon>
        <taxon>Actinomycetes</taxon>
        <taxon>Kitasatosporales</taxon>
        <taxon>Streptomycetaceae</taxon>
        <taxon>Streptomyces</taxon>
    </lineage>
</organism>
<comment type="caution">
    <text evidence="7">The sequence shown here is derived from an EMBL/GenBank/DDBJ whole genome shotgun (WGS) entry which is preliminary data.</text>
</comment>
<evidence type="ECO:0000313" key="8">
    <source>
        <dbReference type="Proteomes" id="UP001500909"/>
    </source>
</evidence>
<dbReference type="InterPro" id="IPR004111">
    <property type="entry name" value="Repressor_TetR_C"/>
</dbReference>
<dbReference type="Proteomes" id="UP001500909">
    <property type="component" value="Unassembled WGS sequence"/>
</dbReference>
<evidence type="ECO:0000313" key="7">
    <source>
        <dbReference type="EMBL" id="GAA0472236.1"/>
    </source>
</evidence>
<dbReference type="InterPro" id="IPR001647">
    <property type="entry name" value="HTH_TetR"/>
</dbReference>
<feature type="DNA-binding region" description="H-T-H motif" evidence="4">
    <location>
        <begin position="77"/>
        <end position="96"/>
    </location>
</feature>
<evidence type="ECO:0000256" key="4">
    <source>
        <dbReference type="PROSITE-ProRule" id="PRU00335"/>
    </source>
</evidence>
<evidence type="ECO:0000259" key="6">
    <source>
        <dbReference type="PROSITE" id="PS50977"/>
    </source>
</evidence>
<evidence type="ECO:0000256" key="1">
    <source>
        <dbReference type="ARBA" id="ARBA00023015"/>
    </source>
</evidence>
<feature type="chain" id="PRO_5045746465" evidence="5">
    <location>
        <begin position="30"/>
        <end position="273"/>
    </location>
</feature>
<dbReference type="EMBL" id="BAAABY010000029">
    <property type="protein sequence ID" value="GAA0472236.1"/>
    <property type="molecule type" value="Genomic_DNA"/>
</dbReference>
<sequence length="273" mass="29400">MFVANKFVTNAFVLSLWSFGPLAPANVFASVTPMPAADARAHSRSRRERPAKPALTREGIIGTAVRLLRAEGLQRVTMRRLAQELDTGPASLYVYVANTAELHAAVLDELLGDVDLAPVRGPGDWQERIEAVLVSYLQVLFAHPSLARTALVTRPSGPHYLALLDALLALLKEGGVPDDRAAWGVDVLLQVATADAAEHATLDESPHAETEWNTLADALRNAAPDDHPNLAGRAPQLLSGAPEQRRNWAVRMLLAGILHTPLPDDVRPAPSAE</sequence>
<dbReference type="InterPro" id="IPR036271">
    <property type="entry name" value="Tet_transcr_reg_TetR-rel_C_sf"/>
</dbReference>
<reference evidence="7 8" key="1">
    <citation type="journal article" date="2019" name="Int. J. Syst. Evol. Microbiol.">
        <title>The Global Catalogue of Microorganisms (GCM) 10K type strain sequencing project: providing services to taxonomists for standard genome sequencing and annotation.</title>
        <authorList>
            <consortium name="The Broad Institute Genomics Platform"/>
            <consortium name="The Broad Institute Genome Sequencing Center for Infectious Disease"/>
            <person name="Wu L."/>
            <person name="Ma J."/>
        </authorList>
    </citation>
    <scope>NUCLEOTIDE SEQUENCE [LARGE SCALE GENOMIC DNA]</scope>
    <source>
        <strain evidence="7 8">JCM 4805</strain>
    </source>
</reference>
<evidence type="ECO:0000256" key="2">
    <source>
        <dbReference type="ARBA" id="ARBA00023125"/>
    </source>
</evidence>
<evidence type="ECO:0000256" key="3">
    <source>
        <dbReference type="ARBA" id="ARBA00023163"/>
    </source>
</evidence>
<dbReference type="InterPro" id="IPR050109">
    <property type="entry name" value="HTH-type_TetR-like_transc_reg"/>
</dbReference>
<keyword evidence="1" id="KW-0805">Transcription regulation</keyword>
<accession>A0ABN1ABC4</accession>
<dbReference type="Gene3D" id="1.10.357.10">
    <property type="entry name" value="Tetracycline Repressor, domain 2"/>
    <property type="match status" value="1"/>
</dbReference>
<keyword evidence="5" id="KW-0732">Signal</keyword>
<keyword evidence="3" id="KW-0804">Transcription</keyword>
<proteinExistence type="predicted"/>
<keyword evidence="8" id="KW-1185">Reference proteome</keyword>
<evidence type="ECO:0000256" key="5">
    <source>
        <dbReference type="SAM" id="SignalP"/>
    </source>
</evidence>
<gene>
    <name evidence="7" type="ORF">GCM10010361_40520</name>
</gene>
<dbReference type="InterPro" id="IPR009057">
    <property type="entry name" value="Homeodomain-like_sf"/>
</dbReference>
<dbReference type="SUPFAM" id="SSF46689">
    <property type="entry name" value="Homeodomain-like"/>
    <property type="match status" value="1"/>
</dbReference>
<dbReference type="PANTHER" id="PTHR30055:SF151">
    <property type="entry name" value="TRANSCRIPTIONAL REGULATORY PROTEIN"/>
    <property type="match status" value="1"/>
</dbReference>
<dbReference type="Pfam" id="PF02909">
    <property type="entry name" value="TetR_C_1"/>
    <property type="match status" value="1"/>
</dbReference>
<protein>
    <submittedName>
        <fullName evidence="7">TetR/AcrR family transcriptional regulator C-terminal domain-containing protein</fullName>
    </submittedName>
</protein>
<name>A0ABN1ABC4_9ACTN</name>